<keyword evidence="3" id="KW-1185">Reference proteome</keyword>
<evidence type="ECO:0000313" key="3">
    <source>
        <dbReference type="Proteomes" id="UP000054018"/>
    </source>
</evidence>
<dbReference type="InterPro" id="IPR005135">
    <property type="entry name" value="Endo/exonuclease/phosphatase"/>
</dbReference>
<dbReference type="InterPro" id="IPR036691">
    <property type="entry name" value="Endo/exonu/phosph_ase_sf"/>
</dbReference>
<dbReference type="SUPFAM" id="SSF56219">
    <property type="entry name" value="DNase I-like"/>
    <property type="match status" value="1"/>
</dbReference>
<accession>A0A0C9ZQV2</accession>
<dbReference type="STRING" id="765257.A0A0C9ZQV2"/>
<dbReference type="OrthoDB" id="2800852at2759"/>
<reference evidence="3" key="2">
    <citation type="submission" date="2015-01" db="EMBL/GenBank/DDBJ databases">
        <title>Evolutionary Origins and Diversification of the Mycorrhizal Mutualists.</title>
        <authorList>
            <consortium name="DOE Joint Genome Institute"/>
            <consortium name="Mycorrhizal Genomics Consortium"/>
            <person name="Kohler A."/>
            <person name="Kuo A."/>
            <person name="Nagy L.G."/>
            <person name="Floudas D."/>
            <person name="Copeland A."/>
            <person name="Barry K.W."/>
            <person name="Cichocki N."/>
            <person name="Veneault-Fourrey C."/>
            <person name="LaButti K."/>
            <person name="Lindquist E.A."/>
            <person name="Lipzen A."/>
            <person name="Lundell T."/>
            <person name="Morin E."/>
            <person name="Murat C."/>
            <person name="Riley R."/>
            <person name="Ohm R."/>
            <person name="Sun H."/>
            <person name="Tunlid A."/>
            <person name="Henrissat B."/>
            <person name="Grigoriev I.V."/>
            <person name="Hibbett D.S."/>
            <person name="Martin F."/>
        </authorList>
    </citation>
    <scope>NUCLEOTIDE SEQUENCE [LARGE SCALE GENOMIC DNA]</scope>
    <source>
        <strain evidence="3">441</strain>
    </source>
</reference>
<evidence type="ECO:0000259" key="1">
    <source>
        <dbReference type="Pfam" id="PF14529"/>
    </source>
</evidence>
<dbReference type="HOGENOM" id="CLU_710023_0_0_1"/>
<proteinExistence type="predicted"/>
<dbReference type="AlphaFoldDB" id="A0A0C9ZQV2"/>
<sequence>MLHPELWYLASDVDMQILQIDQPPHTLVLVANIYNQRAGADPQSWTLDHLVNMTLPNNMPLVISGDWNLHHPLWSADNHPPSPKAEALVDWTLENSLVMLNEKGIPTYFSHNGESLSTLDLTFANHAVITEEAVCNWRIDCKLSCDSDHFALTWSINQANLPIVNVTAQKYRWKDVDRDKEIAWKAKYCTEINERQWIFDQLVSSEYPSTQTLEIAANELRNAITAATKAHIPLHRDSKHARPWWSNDLTDCLHNIRDLHHAAATFHSVMGDIDPMTICLIKTAHNRFKRKVRVAKKKWIEEELQKADPNEVWNFTKWPKGIHQYPTPAISHGLNRPEAVSHQEKCNTLRDTLFQPPPMLQTEQCIMPFSPQATRKPLAQVKSHTQHYS</sequence>
<reference evidence="2 3" key="1">
    <citation type="submission" date="2014-04" db="EMBL/GenBank/DDBJ databases">
        <authorList>
            <consortium name="DOE Joint Genome Institute"/>
            <person name="Kuo A."/>
            <person name="Kohler A."/>
            <person name="Costa M.D."/>
            <person name="Nagy L.G."/>
            <person name="Floudas D."/>
            <person name="Copeland A."/>
            <person name="Barry K.W."/>
            <person name="Cichocki N."/>
            <person name="Veneault-Fourrey C."/>
            <person name="LaButti K."/>
            <person name="Lindquist E.A."/>
            <person name="Lipzen A."/>
            <person name="Lundell T."/>
            <person name="Morin E."/>
            <person name="Murat C."/>
            <person name="Sun H."/>
            <person name="Tunlid A."/>
            <person name="Henrissat B."/>
            <person name="Grigoriev I.V."/>
            <person name="Hibbett D.S."/>
            <person name="Martin F."/>
            <person name="Nordberg H.P."/>
            <person name="Cantor M.N."/>
            <person name="Hua S.X."/>
        </authorList>
    </citation>
    <scope>NUCLEOTIDE SEQUENCE [LARGE SCALE GENOMIC DNA]</scope>
    <source>
        <strain evidence="2 3">441</strain>
    </source>
</reference>
<feature type="domain" description="Endonuclease/exonuclease/phosphatase" evidence="1">
    <location>
        <begin position="29"/>
        <end position="151"/>
    </location>
</feature>
<gene>
    <name evidence="2" type="ORF">PISMIDRAFT_23115</name>
</gene>
<dbReference type="EMBL" id="KN833714">
    <property type="protein sequence ID" value="KIK24672.1"/>
    <property type="molecule type" value="Genomic_DNA"/>
</dbReference>
<dbReference type="Pfam" id="PF14529">
    <property type="entry name" value="Exo_endo_phos_2"/>
    <property type="match status" value="1"/>
</dbReference>
<protein>
    <recommendedName>
        <fullName evidence="1">Endonuclease/exonuclease/phosphatase domain-containing protein</fullName>
    </recommendedName>
</protein>
<organism evidence="2 3">
    <name type="scientific">Pisolithus microcarpus 441</name>
    <dbReference type="NCBI Taxonomy" id="765257"/>
    <lineage>
        <taxon>Eukaryota</taxon>
        <taxon>Fungi</taxon>
        <taxon>Dikarya</taxon>
        <taxon>Basidiomycota</taxon>
        <taxon>Agaricomycotina</taxon>
        <taxon>Agaricomycetes</taxon>
        <taxon>Agaricomycetidae</taxon>
        <taxon>Boletales</taxon>
        <taxon>Sclerodermatineae</taxon>
        <taxon>Pisolithaceae</taxon>
        <taxon>Pisolithus</taxon>
    </lineage>
</organism>
<evidence type="ECO:0000313" key="2">
    <source>
        <dbReference type="EMBL" id="KIK24672.1"/>
    </source>
</evidence>
<dbReference type="Gene3D" id="3.60.10.10">
    <property type="entry name" value="Endonuclease/exonuclease/phosphatase"/>
    <property type="match status" value="1"/>
</dbReference>
<name>A0A0C9ZQV2_9AGAM</name>
<dbReference type="GO" id="GO:0003824">
    <property type="term" value="F:catalytic activity"/>
    <property type="evidence" value="ECO:0007669"/>
    <property type="project" value="InterPro"/>
</dbReference>
<dbReference type="Proteomes" id="UP000054018">
    <property type="component" value="Unassembled WGS sequence"/>
</dbReference>